<keyword evidence="10" id="KW-1185">Reference proteome</keyword>
<dbReference type="OrthoDB" id="9804823at2"/>
<evidence type="ECO:0000256" key="7">
    <source>
        <dbReference type="ARBA" id="ARBA00038093"/>
    </source>
</evidence>
<sequence length="139" mass="15726">MYLLDTNVISELRKASSNKADPNVVNWASSISPVELFISVITILELEMGILSVHRRDFKQGNILRNWMDNHVMTAFANRIIAFDLFAAKRCAQLHIPNPKSDRDAMIAASAITHGMTLVTRNVIDFKDMNVTLINPWDE</sequence>
<comment type="cofactor">
    <cofactor evidence="1">
        <name>Mg(2+)</name>
        <dbReference type="ChEBI" id="CHEBI:18420"/>
    </cofactor>
</comment>
<dbReference type="AlphaFoldDB" id="A0A8J2Z5D6"/>
<dbReference type="CDD" id="cd18746">
    <property type="entry name" value="PIN_VapC4-5_FitB-like"/>
    <property type="match status" value="1"/>
</dbReference>
<dbReference type="PANTHER" id="PTHR33653:SF1">
    <property type="entry name" value="RIBONUCLEASE VAPC2"/>
    <property type="match status" value="1"/>
</dbReference>
<keyword evidence="6" id="KW-0460">Magnesium</keyword>
<dbReference type="GO" id="GO:0046872">
    <property type="term" value="F:metal ion binding"/>
    <property type="evidence" value="ECO:0007669"/>
    <property type="project" value="UniProtKB-KW"/>
</dbReference>
<evidence type="ECO:0000256" key="4">
    <source>
        <dbReference type="ARBA" id="ARBA00022723"/>
    </source>
</evidence>
<dbReference type="RefSeq" id="WP_117003206.1">
    <property type="nucleotide sequence ID" value="NZ_BMJS01000022.1"/>
</dbReference>
<dbReference type="Gene3D" id="3.40.50.1010">
    <property type="entry name" value="5'-nuclease"/>
    <property type="match status" value="1"/>
</dbReference>
<dbReference type="SUPFAM" id="SSF88723">
    <property type="entry name" value="PIN domain-like"/>
    <property type="match status" value="1"/>
</dbReference>
<dbReference type="InterPro" id="IPR002716">
    <property type="entry name" value="PIN_dom"/>
</dbReference>
<dbReference type="InterPro" id="IPR050556">
    <property type="entry name" value="Type_II_TA_system_RNase"/>
</dbReference>
<feature type="domain" description="PIN" evidence="8">
    <location>
        <begin position="2"/>
        <end position="123"/>
    </location>
</feature>
<name>A0A8J2Z5D6_9GAMM</name>
<keyword evidence="2" id="KW-1277">Toxin-antitoxin system</keyword>
<evidence type="ECO:0000313" key="9">
    <source>
        <dbReference type="EMBL" id="GGG01409.1"/>
    </source>
</evidence>
<comment type="similarity">
    <text evidence="7">Belongs to the PINc/VapC protein family.</text>
</comment>
<evidence type="ECO:0000256" key="3">
    <source>
        <dbReference type="ARBA" id="ARBA00022722"/>
    </source>
</evidence>
<dbReference type="PANTHER" id="PTHR33653">
    <property type="entry name" value="RIBONUCLEASE VAPC2"/>
    <property type="match status" value="1"/>
</dbReference>
<reference evidence="9" key="2">
    <citation type="submission" date="2020-09" db="EMBL/GenBank/DDBJ databases">
        <authorList>
            <person name="Sun Q."/>
            <person name="Zhou Y."/>
        </authorList>
    </citation>
    <scope>NUCLEOTIDE SEQUENCE</scope>
    <source>
        <strain evidence="9">CGMCC 1.15758</strain>
    </source>
</reference>
<keyword evidence="3" id="KW-0540">Nuclease</keyword>
<keyword evidence="4" id="KW-0479">Metal-binding</keyword>
<proteinExistence type="inferred from homology"/>
<evidence type="ECO:0000313" key="10">
    <source>
        <dbReference type="Proteomes" id="UP000636949"/>
    </source>
</evidence>
<protein>
    <submittedName>
        <fullName evidence="9">Twitching motility protein PilT</fullName>
    </submittedName>
</protein>
<dbReference type="Proteomes" id="UP000636949">
    <property type="component" value="Unassembled WGS sequence"/>
</dbReference>
<evidence type="ECO:0000256" key="6">
    <source>
        <dbReference type="ARBA" id="ARBA00022842"/>
    </source>
</evidence>
<comment type="caution">
    <text evidence="9">The sequence shown here is derived from an EMBL/GenBank/DDBJ whole genome shotgun (WGS) entry which is preliminary data.</text>
</comment>
<dbReference type="Pfam" id="PF01850">
    <property type="entry name" value="PIN"/>
    <property type="match status" value="1"/>
</dbReference>
<dbReference type="EMBL" id="BMJS01000022">
    <property type="protein sequence ID" value="GGG01409.1"/>
    <property type="molecule type" value="Genomic_DNA"/>
</dbReference>
<gene>
    <name evidence="9" type="ORF">GCM10010995_18600</name>
</gene>
<organism evidence="9 10">
    <name type="scientific">Cysteiniphilum litorale</name>
    <dbReference type="NCBI Taxonomy" id="2056700"/>
    <lineage>
        <taxon>Bacteria</taxon>
        <taxon>Pseudomonadati</taxon>
        <taxon>Pseudomonadota</taxon>
        <taxon>Gammaproteobacteria</taxon>
        <taxon>Thiotrichales</taxon>
        <taxon>Fastidiosibacteraceae</taxon>
        <taxon>Cysteiniphilum</taxon>
    </lineage>
</organism>
<dbReference type="GO" id="GO:0004518">
    <property type="term" value="F:nuclease activity"/>
    <property type="evidence" value="ECO:0007669"/>
    <property type="project" value="UniProtKB-KW"/>
</dbReference>
<accession>A0A8J2Z5D6</accession>
<dbReference type="InterPro" id="IPR029060">
    <property type="entry name" value="PIN-like_dom_sf"/>
</dbReference>
<evidence type="ECO:0000259" key="8">
    <source>
        <dbReference type="Pfam" id="PF01850"/>
    </source>
</evidence>
<evidence type="ECO:0000256" key="1">
    <source>
        <dbReference type="ARBA" id="ARBA00001946"/>
    </source>
</evidence>
<evidence type="ECO:0000256" key="5">
    <source>
        <dbReference type="ARBA" id="ARBA00022801"/>
    </source>
</evidence>
<dbReference type="GO" id="GO:0016787">
    <property type="term" value="F:hydrolase activity"/>
    <property type="evidence" value="ECO:0007669"/>
    <property type="project" value="UniProtKB-KW"/>
</dbReference>
<reference evidence="9" key="1">
    <citation type="journal article" date="2014" name="Int. J. Syst. Evol. Microbiol.">
        <title>Complete genome sequence of Corynebacterium casei LMG S-19264T (=DSM 44701T), isolated from a smear-ripened cheese.</title>
        <authorList>
            <consortium name="US DOE Joint Genome Institute (JGI-PGF)"/>
            <person name="Walter F."/>
            <person name="Albersmeier A."/>
            <person name="Kalinowski J."/>
            <person name="Ruckert C."/>
        </authorList>
    </citation>
    <scope>NUCLEOTIDE SEQUENCE</scope>
    <source>
        <strain evidence="9">CGMCC 1.15758</strain>
    </source>
</reference>
<keyword evidence="5" id="KW-0378">Hydrolase</keyword>
<evidence type="ECO:0000256" key="2">
    <source>
        <dbReference type="ARBA" id="ARBA00022649"/>
    </source>
</evidence>